<evidence type="ECO:0000256" key="4">
    <source>
        <dbReference type="ARBA" id="ARBA00022771"/>
    </source>
</evidence>
<keyword evidence="7" id="KW-0238">DNA-binding</keyword>
<keyword evidence="8" id="KW-0804">Transcription</keyword>
<feature type="domain" description="C2H2-type" evidence="12">
    <location>
        <begin position="390"/>
        <end position="413"/>
    </location>
</feature>
<evidence type="ECO:0000256" key="9">
    <source>
        <dbReference type="ARBA" id="ARBA00023242"/>
    </source>
</evidence>
<keyword evidence="5" id="KW-0862">Zinc</keyword>
<comment type="subcellular location">
    <subcellularLocation>
        <location evidence="1">Nucleus</location>
    </subcellularLocation>
</comment>
<feature type="compositionally biased region" description="Basic and acidic residues" evidence="11">
    <location>
        <begin position="1"/>
        <end position="23"/>
    </location>
</feature>
<dbReference type="SMART" id="SM00355">
    <property type="entry name" value="ZnF_C2H2"/>
    <property type="match status" value="7"/>
</dbReference>
<organism evidence="13 14">
    <name type="scientific">Psylliodes chrysocephalus</name>
    <dbReference type="NCBI Taxonomy" id="3402493"/>
    <lineage>
        <taxon>Eukaryota</taxon>
        <taxon>Metazoa</taxon>
        <taxon>Ecdysozoa</taxon>
        <taxon>Arthropoda</taxon>
        <taxon>Hexapoda</taxon>
        <taxon>Insecta</taxon>
        <taxon>Pterygota</taxon>
        <taxon>Neoptera</taxon>
        <taxon>Endopterygota</taxon>
        <taxon>Coleoptera</taxon>
        <taxon>Polyphaga</taxon>
        <taxon>Cucujiformia</taxon>
        <taxon>Chrysomeloidea</taxon>
        <taxon>Chrysomelidae</taxon>
        <taxon>Galerucinae</taxon>
        <taxon>Alticini</taxon>
        <taxon>Psylliodes</taxon>
    </lineage>
</organism>
<evidence type="ECO:0000256" key="6">
    <source>
        <dbReference type="ARBA" id="ARBA00023015"/>
    </source>
</evidence>
<dbReference type="FunFam" id="3.30.160.60:FF:001732">
    <property type="entry name" value="Zgc:162936"/>
    <property type="match status" value="1"/>
</dbReference>
<dbReference type="OrthoDB" id="6656190at2759"/>
<dbReference type="Pfam" id="PF00096">
    <property type="entry name" value="zf-C2H2"/>
    <property type="match status" value="7"/>
</dbReference>
<dbReference type="GO" id="GO:0000977">
    <property type="term" value="F:RNA polymerase II transcription regulatory region sequence-specific DNA binding"/>
    <property type="evidence" value="ECO:0007669"/>
    <property type="project" value="TreeGrafter"/>
</dbReference>
<dbReference type="PROSITE" id="PS50157">
    <property type="entry name" value="ZINC_FINGER_C2H2_2"/>
    <property type="match status" value="7"/>
</dbReference>
<dbReference type="FunFam" id="3.30.160.60:FF:001289">
    <property type="entry name" value="Zinc finger protein 574"/>
    <property type="match status" value="1"/>
</dbReference>
<dbReference type="FunFam" id="3.30.160.60:FF:000145">
    <property type="entry name" value="Zinc finger protein 574"/>
    <property type="match status" value="2"/>
</dbReference>
<dbReference type="EMBL" id="OV651818">
    <property type="protein sequence ID" value="CAH1112707.1"/>
    <property type="molecule type" value="Genomic_DNA"/>
</dbReference>
<feature type="domain" description="C2H2-type" evidence="12">
    <location>
        <begin position="362"/>
        <end position="389"/>
    </location>
</feature>
<dbReference type="GO" id="GO:0045893">
    <property type="term" value="P:positive regulation of DNA-templated transcription"/>
    <property type="evidence" value="ECO:0007669"/>
    <property type="project" value="UniProtKB-ARBA"/>
</dbReference>
<feature type="domain" description="C2H2-type" evidence="12">
    <location>
        <begin position="222"/>
        <end position="249"/>
    </location>
</feature>
<evidence type="ECO:0000256" key="7">
    <source>
        <dbReference type="ARBA" id="ARBA00023125"/>
    </source>
</evidence>
<evidence type="ECO:0000313" key="14">
    <source>
        <dbReference type="Proteomes" id="UP001153636"/>
    </source>
</evidence>
<keyword evidence="2" id="KW-0479">Metal-binding</keyword>
<dbReference type="PANTHER" id="PTHR24409">
    <property type="entry name" value="ZINC FINGER PROTEIN 142"/>
    <property type="match status" value="1"/>
</dbReference>
<keyword evidence="9" id="KW-0539">Nucleus</keyword>
<dbReference type="FunFam" id="3.30.160.60:FF:000325">
    <property type="entry name" value="ZFP90 zinc finger protein"/>
    <property type="match status" value="1"/>
</dbReference>
<sequence length="413" mass="47911">MDVDVDVKEEPFDPNEEIIKTEPDPVSDDTDGYWCSTKLQTFKNDHEYALSDTDNMREYPTGLVNLDDIKQDISECKVPKIEQSFEFPENIEYDESLNTIKKETGNTNELKTADISDIKPVVSELLTSHCDIPTLKSEDYFEQPCSSEQTVIKTRSSVCEKNYSSSQSRSNQTSGHFKKYPVIYCPSSQSRINQTGEHFINQPVISKTQLVTHTTNTDVKLFCCSICSREFNRKSNLKQHLLIHSNQKPFICAICNKEFNLKSNLATHLIKHTNLKPFKCDICSKGFNHKSILQKHLLIHSNKKAFKCNICSKKFFHKYNLQMHLITHTNEKLFQCNICSKKFKRKCNLQKHIAIHSDKKPFQCDICFKEFNQKSNLRKHLIIHTNEKPFKCDTCSTKFTQKSSLQRHLNHSH</sequence>
<evidence type="ECO:0000256" key="5">
    <source>
        <dbReference type="ARBA" id="ARBA00022833"/>
    </source>
</evidence>
<evidence type="ECO:0000256" key="11">
    <source>
        <dbReference type="SAM" id="MobiDB-lite"/>
    </source>
</evidence>
<feature type="region of interest" description="Disordered" evidence="11">
    <location>
        <begin position="1"/>
        <end position="31"/>
    </location>
</feature>
<dbReference type="InterPro" id="IPR013087">
    <property type="entry name" value="Znf_C2H2_type"/>
</dbReference>
<evidence type="ECO:0000256" key="1">
    <source>
        <dbReference type="ARBA" id="ARBA00004123"/>
    </source>
</evidence>
<name>A0A9P0DA91_9CUCU</name>
<feature type="domain" description="C2H2-type" evidence="12">
    <location>
        <begin position="306"/>
        <end position="333"/>
    </location>
</feature>
<dbReference type="Proteomes" id="UP001153636">
    <property type="component" value="Chromosome 6"/>
</dbReference>
<dbReference type="InterPro" id="IPR036236">
    <property type="entry name" value="Znf_C2H2_sf"/>
</dbReference>
<dbReference type="GO" id="GO:0008270">
    <property type="term" value="F:zinc ion binding"/>
    <property type="evidence" value="ECO:0007669"/>
    <property type="project" value="UniProtKB-KW"/>
</dbReference>
<dbReference type="PROSITE" id="PS00028">
    <property type="entry name" value="ZINC_FINGER_C2H2_1"/>
    <property type="match status" value="7"/>
</dbReference>
<keyword evidence="4 10" id="KW-0863">Zinc-finger</keyword>
<dbReference type="AlphaFoldDB" id="A0A9P0DA91"/>
<evidence type="ECO:0000256" key="8">
    <source>
        <dbReference type="ARBA" id="ARBA00023163"/>
    </source>
</evidence>
<protein>
    <recommendedName>
        <fullName evidence="12">C2H2-type domain-containing protein</fullName>
    </recommendedName>
</protein>
<dbReference type="PANTHER" id="PTHR24409:SF295">
    <property type="entry name" value="AZ2-RELATED"/>
    <property type="match status" value="1"/>
</dbReference>
<feature type="domain" description="C2H2-type" evidence="12">
    <location>
        <begin position="250"/>
        <end position="277"/>
    </location>
</feature>
<keyword evidence="14" id="KW-1185">Reference proteome</keyword>
<evidence type="ECO:0000256" key="3">
    <source>
        <dbReference type="ARBA" id="ARBA00022737"/>
    </source>
</evidence>
<evidence type="ECO:0000259" key="12">
    <source>
        <dbReference type="PROSITE" id="PS50157"/>
    </source>
</evidence>
<dbReference type="FunFam" id="3.30.160.60:FF:000161">
    <property type="entry name" value="Zinc finger protein 366"/>
    <property type="match status" value="1"/>
</dbReference>
<evidence type="ECO:0000256" key="10">
    <source>
        <dbReference type="PROSITE-ProRule" id="PRU00042"/>
    </source>
</evidence>
<keyword evidence="6" id="KW-0805">Transcription regulation</keyword>
<dbReference type="GO" id="GO:0005634">
    <property type="term" value="C:nucleus"/>
    <property type="evidence" value="ECO:0007669"/>
    <property type="project" value="UniProtKB-SubCell"/>
</dbReference>
<evidence type="ECO:0000313" key="13">
    <source>
        <dbReference type="EMBL" id="CAH1112707.1"/>
    </source>
</evidence>
<dbReference type="Gene3D" id="3.30.160.60">
    <property type="entry name" value="Classic Zinc Finger"/>
    <property type="match status" value="7"/>
</dbReference>
<keyword evidence="3" id="KW-0677">Repeat</keyword>
<dbReference type="GO" id="GO:0005694">
    <property type="term" value="C:chromosome"/>
    <property type="evidence" value="ECO:0007669"/>
    <property type="project" value="UniProtKB-ARBA"/>
</dbReference>
<evidence type="ECO:0000256" key="2">
    <source>
        <dbReference type="ARBA" id="ARBA00022723"/>
    </source>
</evidence>
<dbReference type="SUPFAM" id="SSF57667">
    <property type="entry name" value="beta-beta-alpha zinc fingers"/>
    <property type="match status" value="4"/>
</dbReference>
<proteinExistence type="predicted"/>
<feature type="domain" description="C2H2-type" evidence="12">
    <location>
        <begin position="334"/>
        <end position="361"/>
    </location>
</feature>
<reference evidence="13" key="1">
    <citation type="submission" date="2022-01" db="EMBL/GenBank/DDBJ databases">
        <authorList>
            <person name="King R."/>
        </authorList>
    </citation>
    <scope>NUCLEOTIDE SEQUENCE</scope>
</reference>
<accession>A0A9P0DA91</accession>
<gene>
    <name evidence="13" type="ORF">PSYICH_LOCUS12230</name>
</gene>
<dbReference type="GO" id="GO:0000981">
    <property type="term" value="F:DNA-binding transcription factor activity, RNA polymerase II-specific"/>
    <property type="evidence" value="ECO:0007669"/>
    <property type="project" value="TreeGrafter"/>
</dbReference>
<feature type="domain" description="C2H2-type" evidence="12">
    <location>
        <begin position="278"/>
        <end position="305"/>
    </location>
</feature>